<keyword evidence="1" id="KW-0812">Transmembrane</keyword>
<dbReference type="Proteomes" id="UP000534294">
    <property type="component" value="Unassembled WGS sequence"/>
</dbReference>
<accession>A0A7W8DS04</accession>
<keyword evidence="1" id="KW-1133">Transmembrane helix</keyword>
<name>A0A7W8DS04_9BACT</name>
<dbReference type="EMBL" id="JACHIF010000008">
    <property type="protein sequence ID" value="MBB5039381.1"/>
    <property type="molecule type" value="Genomic_DNA"/>
</dbReference>
<sequence>MPTKTENKQLHFSAALACSFALVTGAFVVEQAIRYTDHLEGLVSGLLHVFFTGIGWVVYFLPWSLLVYAMYVWGKWNRFRTAWIITPALLCFLWQLSSLITSPPTPQHRLKQYASATLPLGSEGLRYYFRGGGVADYSDTYYFKCLKADVDRLILEMQLERDPSFEQLEVWGPIVALPDAPDPKTWKAARM</sequence>
<protein>
    <submittedName>
        <fullName evidence="2">Uncharacterized protein</fullName>
    </submittedName>
</protein>
<dbReference type="RefSeq" id="WP_184211107.1">
    <property type="nucleotide sequence ID" value="NZ_JACHIF010000008.1"/>
</dbReference>
<organism evidence="2 3">
    <name type="scientific">Prosthecobacter dejongeii</name>
    <dbReference type="NCBI Taxonomy" id="48465"/>
    <lineage>
        <taxon>Bacteria</taxon>
        <taxon>Pseudomonadati</taxon>
        <taxon>Verrucomicrobiota</taxon>
        <taxon>Verrucomicrobiia</taxon>
        <taxon>Verrucomicrobiales</taxon>
        <taxon>Verrucomicrobiaceae</taxon>
        <taxon>Prosthecobacter</taxon>
    </lineage>
</organism>
<proteinExistence type="predicted"/>
<feature type="transmembrane region" description="Helical" evidence="1">
    <location>
        <begin position="12"/>
        <end position="29"/>
    </location>
</feature>
<reference evidence="2 3" key="1">
    <citation type="submission" date="2020-08" db="EMBL/GenBank/DDBJ databases">
        <title>Genomic Encyclopedia of Type Strains, Phase IV (KMG-IV): sequencing the most valuable type-strain genomes for metagenomic binning, comparative biology and taxonomic classification.</title>
        <authorList>
            <person name="Goeker M."/>
        </authorList>
    </citation>
    <scope>NUCLEOTIDE SEQUENCE [LARGE SCALE GENOMIC DNA]</scope>
    <source>
        <strain evidence="2 3">DSM 12251</strain>
    </source>
</reference>
<gene>
    <name evidence="2" type="ORF">HNQ64_003653</name>
</gene>
<evidence type="ECO:0000313" key="2">
    <source>
        <dbReference type="EMBL" id="MBB5039381.1"/>
    </source>
</evidence>
<comment type="caution">
    <text evidence="2">The sequence shown here is derived from an EMBL/GenBank/DDBJ whole genome shotgun (WGS) entry which is preliminary data.</text>
</comment>
<feature type="transmembrane region" description="Helical" evidence="1">
    <location>
        <begin position="41"/>
        <end position="61"/>
    </location>
</feature>
<dbReference type="AlphaFoldDB" id="A0A7W8DS04"/>
<evidence type="ECO:0000313" key="3">
    <source>
        <dbReference type="Proteomes" id="UP000534294"/>
    </source>
</evidence>
<keyword evidence="1" id="KW-0472">Membrane</keyword>
<keyword evidence="3" id="KW-1185">Reference proteome</keyword>
<evidence type="ECO:0000256" key="1">
    <source>
        <dbReference type="SAM" id="Phobius"/>
    </source>
</evidence>